<comment type="caution">
    <text evidence="2">The sequence shown here is derived from an EMBL/GenBank/DDBJ whole genome shotgun (WGS) entry which is preliminary data.</text>
</comment>
<evidence type="ECO:0000313" key="2">
    <source>
        <dbReference type="EMBL" id="TRD21923.1"/>
    </source>
</evidence>
<organism evidence="2 3">
    <name type="scientific">Palleronia caenipelagi</name>
    <dbReference type="NCBI Taxonomy" id="2489174"/>
    <lineage>
        <taxon>Bacteria</taxon>
        <taxon>Pseudomonadati</taxon>
        <taxon>Pseudomonadota</taxon>
        <taxon>Alphaproteobacteria</taxon>
        <taxon>Rhodobacterales</taxon>
        <taxon>Roseobacteraceae</taxon>
        <taxon>Palleronia</taxon>
    </lineage>
</organism>
<dbReference type="Proteomes" id="UP000318590">
    <property type="component" value="Unassembled WGS sequence"/>
</dbReference>
<keyword evidence="1" id="KW-1133">Transmembrane helix</keyword>
<keyword evidence="1" id="KW-0472">Membrane</keyword>
<evidence type="ECO:0000313" key="3">
    <source>
        <dbReference type="Proteomes" id="UP000318590"/>
    </source>
</evidence>
<dbReference type="RefSeq" id="WP_142834228.1">
    <property type="nucleotide sequence ID" value="NZ_VFSV01000009.1"/>
</dbReference>
<reference evidence="2 3" key="1">
    <citation type="submission" date="2019-06" db="EMBL/GenBank/DDBJ databases">
        <title>Paenimaribius caenipelagi gen. nov., sp. nov., isolated from a tidal flat.</title>
        <authorList>
            <person name="Yoon J.-H."/>
        </authorList>
    </citation>
    <scope>NUCLEOTIDE SEQUENCE [LARGE SCALE GENOMIC DNA]</scope>
    <source>
        <strain evidence="2 3">JBTF-M29</strain>
    </source>
</reference>
<keyword evidence="1" id="KW-0812">Transmembrane</keyword>
<dbReference type="OrthoDB" id="7870169at2"/>
<protein>
    <submittedName>
        <fullName evidence="2">Uncharacterized protein</fullName>
    </submittedName>
</protein>
<dbReference type="AlphaFoldDB" id="A0A547Q6C1"/>
<keyword evidence="3" id="KW-1185">Reference proteome</keyword>
<sequence length="80" mass="8631">MTPNTDLPILNPLKARSTVAALVTVGAIVLPEVFGDIDPEAVGDTAMQLAEAVANIVSIAGMVWFWFERRAPHRRLGFGK</sequence>
<proteinExistence type="predicted"/>
<evidence type="ECO:0000256" key="1">
    <source>
        <dbReference type="SAM" id="Phobius"/>
    </source>
</evidence>
<accession>A0A547Q6C1</accession>
<gene>
    <name evidence="2" type="ORF">FEV53_07690</name>
</gene>
<name>A0A547Q6C1_9RHOB</name>
<dbReference type="EMBL" id="VFSV01000009">
    <property type="protein sequence ID" value="TRD21923.1"/>
    <property type="molecule type" value="Genomic_DNA"/>
</dbReference>
<feature type="transmembrane region" description="Helical" evidence="1">
    <location>
        <begin position="45"/>
        <end position="67"/>
    </location>
</feature>